<dbReference type="NCBIfam" id="NF040493">
    <property type="entry name" value="TA_anti_VapB"/>
    <property type="match status" value="1"/>
</dbReference>
<evidence type="ECO:0000256" key="1">
    <source>
        <dbReference type="SAM" id="MobiDB-lite"/>
    </source>
</evidence>
<gene>
    <name evidence="2" type="ORF">EHI8A_230900</name>
</gene>
<dbReference type="InterPro" id="IPR051734">
    <property type="entry name" value="VapB_TA_antitoxins"/>
</dbReference>
<dbReference type="SUPFAM" id="SSF89447">
    <property type="entry name" value="AbrB/MazE/MraZ-like"/>
    <property type="match status" value="1"/>
</dbReference>
<dbReference type="PANTHER" id="PTHR37550">
    <property type="entry name" value="ANTITOXIN VAPB1"/>
    <property type="match status" value="1"/>
</dbReference>
<dbReference type="InterPro" id="IPR047976">
    <property type="entry name" value="Anti_VapB2-like"/>
</dbReference>
<feature type="region of interest" description="Disordered" evidence="1">
    <location>
        <begin position="97"/>
        <end position="126"/>
    </location>
</feature>
<dbReference type="InterPro" id="IPR037914">
    <property type="entry name" value="SpoVT-AbrB_sf"/>
</dbReference>
<accession>M3S6B3</accession>
<dbReference type="AlphaFoldDB" id="M3S6B3"/>
<proteinExistence type="predicted"/>
<dbReference type="EMBL" id="KB610970">
    <property type="protein sequence ID" value="EMH74434.1"/>
    <property type="molecule type" value="Genomic_DNA"/>
</dbReference>
<protein>
    <submittedName>
        <fullName evidence="2">VagC domain-containing protein</fullName>
    </submittedName>
</protein>
<dbReference type="PANTHER" id="PTHR37550:SF3">
    <property type="entry name" value="ANTITOXIN VAPB1"/>
    <property type="match status" value="1"/>
</dbReference>
<name>M3S6B3_ENTH1</name>
<evidence type="ECO:0000313" key="3">
    <source>
        <dbReference type="Proteomes" id="UP000030781"/>
    </source>
</evidence>
<organism evidence="2 3">
    <name type="scientific">Entamoeba histolytica HM-1:IMSS-B</name>
    <dbReference type="NCBI Taxonomy" id="885319"/>
    <lineage>
        <taxon>Eukaryota</taxon>
        <taxon>Amoebozoa</taxon>
        <taxon>Evosea</taxon>
        <taxon>Archamoebae</taxon>
        <taxon>Mastigamoebida</taxon>
        <taxon>Entamoebidae</taxon>
        <taxon>Entamoeba</taxon>
    </lineage>
</organism>
<sequence>MGLLEIAQADLAGRNLGGDGQHRRTAALGVEQAIDQVQIARATGAGADRQTPAGVGRGTGGEGRSFFVPHATPADALTLAQAFGEAVERVARQAPDGVDTSRFEGGDEQIGNGFHSHDKDSRQGWKRAKPLGRGLVVPSWSDEAGRKFAAGALVRILPRADDISASGVFPKASPGVIRAKSAIPTVMPDAERVPIDRSSLAPNMGYTSDISQRSIMDQGAVFQSNRSQAVRLPKAVALPADVKRVDVVAVGRTRIITPAGESWDSWFEGEGVTADFMAERDQPAEQEREGF</sequence>
<dbReference type="Gene3D" id="2.10.260.10">
    <property type="match status" value="1"/>
</dbReference>
<evidence type="ECO:0000313" key="2">
    <source>
        <dbReference type="EMBL" id="EMH74434.1"/>
    </source>
</evidence>
<dbReference type="Proteomes" id="UP000030781">
    <property type="component" value="Unassembled WGS sequence"/>
</dbReference>
<dbReference type="VEuPathDB" id="AmoebaDB:EHI8A_230900"/>
<reference evidence="2 3" key="1">
    <citation type="submission" date="2013-01" db="EMBL/GenBank/DDBJ databases">
        <authorList>
            <person name="Hannick L."/>
            <person name="Zafar N."/>
            <person name="Lorenzi H."/>
            <person name="Ali I.A."/>
            <person name="Petri W.P."/>
            <person name="Caler E."/>
        </authorList>
    </citation>
    <scope>NUCLEOTIDE SEQUENCE [LARGE SCALE GENOMIC DNA]</scope>
    <source>
        <strain evidence="3">HM3:IMSS-B</strain>
    </source>
</reference>